<gene>
    <name evidence="1" type="ORF">SAMN05216302_106411</name>
</gene>
<dbReference type="STRING" id="52441.SAMN05216302_106411"/>
<organism evidence="1 2">
    <name type="scientific">Nitrosomonas aestuarii</name>
    <dbReference type="NCBI Taxonomy" id="52441"/>
    <lineage>
        <taxon>Bacteria</taxon>
        <taxon>Pseudomonadati</taxon>
        <taxon>Pseudomonadota</taxon>
        <taxon>Betaproteobacteria</taxon>
        <taxon>Nitrosomonadales</taxon>
        <taxon>Nitrosomonadaceae</taxon>
        <taxon>Nitrosomonas</taxon>
    </lineage>
</organism>
<keyword evidence="2" id="KW-1185">Reference proteome</keyword>
<dbReference type="RefSeq" id="WP_090703483.1">
    <property type="nucleotide sequence ID" value="NZ_FOSP01000064.1"/>
</dbReference>
<evidence type="ECO:0000313" key="1">
    <source>
        <dbReference type="EMBL" id="SFL34271.1"/>
    </source>
</evidence>
<dbReference type="Proteomes" id="UP000199533">
    <property type="component" value="Unassembled WGS sequence"/>
</dbReference>
<dbReference type="AlphaFoldDB" id="A0A1I4GYP9"/>
<reference evidence="2" key="1">
    <citation type="submission" date="2016-10" db="EMBL/GenBank/DDBJ databases">
        <authorList>
            <person name="Varghese N."/>
            <person name="Submissions S."/>
        </authorList>
    </citation>
    <scope>NUCLEOTIDE SEQUENCE [LARGE SCALE GENOMIC DNA]</scope>
    <source>
        <strain evidence="2">Nm69</strain>
    </source>
</reference>
<proteinExistence type="predicted"/>
<protein>
    <submittedName>
        <fullName evidence="1">Uncharacterized protein</fullName>
    </submittedName>
</protein>
<name>A0A1I4GYP9_9PROT</name>
<dbReference type="OrthoDB" id="8547704at2"/>
<accession>A0A1I4GYP9</accession>
<dbReference type="EMBL" id="FOSP01000064">
    <property type="protein sequence ID" value="SFL34271.1"/>
    <property type="molecule type" value="Genomic_DNA"/>
</dbReference>
<evidence type="ECO:0000313" key="2">
    <source>
        <dbReference type="Proteomes" id="UP000199533"/>
    </source>
</evidence>
<sequence>MRVKGRAYANRAHSVELPIENSPDFKADDVSELTITLTKINDPEVSIDFTKSNAEVQIESDQLLMWYILGDKVTAKGSYQLSIVWIDKNGQPHQGTPSGDGIIRFY</sequence>